<keyword evidence="4" id="KW-1185">Reference proteome</keyword>
<dbReference type="InterPro" id="IPR036812">
    <property type="entry name" value="NAD(P)_OxRdtase_dom_sf"/>
</dbReference>
<sequence>MKYYLLGKSGLRVSEICLGTMTFGKEWGWGASKEESRKIFDAYVDAGGNFIDTANIYTNGTSEKYVGDFASYDRERFVIATKYTSNTRAGDPNAGGNHRKNMVQSLEASLRRLNTDYIDLYWVHAWDQTTPIEEMMRALDDMIKSGKILYIGISDAPAWIVSQANTLANLKGWTEFASIQIEYNLIERTSERELLPMANALDIGITAWSPLGSGVLTGKYNKSSNKALLNNIVNKDYNQKESTTNDSKTRTISSSSISDEQNDNRLNVASFSEISNTLLKARNLRIAEEVVKIAQEIKRTPSQVALNWIRQSKKIFRNKIIPIIGAKNLVQINDNLACMEFVLSDDQIQRLNEVSKIELGFPHDFLFTDAIRNIIYGGTYSSIYDHRRSS</sequence>
<dbReference type="Proteomes" id="UP000058925">
    <property type="component" value="Chromosome"/>
</dbReference>
<dbReference type="CDD" id="cd19080">
    <property type="entry name" value="AKR_AKR9A_9B"/>
    <property type="match status" value="1"/>
</dbReference>
<reference evidence="4" key="1">
    <citation type="submission" date="2015-10" db="EMBL/GenBank/DDBJ databases">
        <title>Niche specialization of a soil ammonia-oxidizing archaeon, Candidatus Nitrosocosmicus oleophilus.</title>
        <authorList>
            <person name="Jung M.-Y."/>
            <person name="Rhee S.-K."/>
        </authorList>
    </citation>
    <scope>NUCLEOTIDE SEQUENCE [LARGE SCALE GENOMIC DNA]</scope>
    <source>
        <strain evidence="4">MY3</strain>
    </source>
</reference>
<protein>
    <submittedName>
        <fullName evidence="3">L-glyceraldehyde 3-phosphate reductase</fullName>
        <ecNumber evidence="3">1.1.1.-</ecNumber>
    </submittedName>
</protein>
<dbReference type="GO" id="GO:0016491">
    <property type="term" value="F:oxidoreductase activity"/>
    <property type="evidence" value="ECO:0007669"/>
    <property type="project" value="UniProtKB-KW"/>
</dbReference>
<dbReference type="OrthoDB" id="7236at2157"/>
<evidence type="ECO:0000313" key="4">
    <source>
        <dbReference type="Proteomes" id="UP000058925"/>
    </source>
</evidence>
<accession>A0A654LVT2</accession>
<proteinExistence type="predicted"/>
<dbReference type="KEGG" id="taa:NMY3_00265"/>
<dbReference type="SUPFAM" id="SSF51430">
    <property type="entry name" value="NAD(P)-linked oxidoreductase"/>
    <property type="match status" value="1"/>
</dbReference>
<dbReference type="Gene3D" id="3.20.20.100">
    <property type="entry name" value="NADP-dependent oxidoreductase domain"/>
    <property type="match status" value="1"/>
</dbReference>
<dbReference type="PANTHER" id="PTHR43364:SF4">
    <property type="entry name" value="NAD(P)-LINKED OXIDOREDUCTASE SUPERFAMILY PROTEIN"/>
    <property type="match status" value="1"/>
</dbReference>
<gene>
    <name evidence="3" type="primary">gpr</name>
    <name evidence="3" type="ORF">NMY3_00265</name>
</gene>
<feature type="domain" description="NADP-dependent oxidoreductase" evidence="2">
    <location>
        <begin position="15"/>
        <end position="355"/>
    </location>
</feature>
<dbReference type="InterPro" id="IPR050523">
    <property type="entry name" value="AKR_Detox_Biosynth"/>
</dbReference>
<dbReference type="InterPro" id="IPR023210">
    <property type="entry name" value="NADP_OxRdtase_dom"/>
</dbReference>
<organism evidence="3 4">
    <name type="scientific">Candidatus Nitrosocosmicus oleophilus</name>
    <dbReference type="NCBI Taxonomy" id="1353260"/>
    <lineage>
        <taxon>Archaea</taxon>
        <taxon>Nitrososphaerota</taxon>
        <taxon>Nitrososphaeria</taxon>
        <taxon>Nitrososphaerales</taxon>
        <taxon>Nitrososphaeraceae</taxon>
        <taxon>Candidatus Nitrosocosmicus</taxon>
    </lineage>
</organism>
<dbReference type="AlphaFoldDB" id="A0A654LVT2"/>
<dbReference type="GeneID" id="60420456"/>
<dbReference type="Pfam" id="PF00248">
    <property type="entry name" value="Aldo_ket_red"/>
    <property type="match status" value="1"/>
</dbReference>
<dbReference type="PANTHER" id="PTHR43364">
    <property type="entry name" value="NADH-SPECIFIC METHYLGLYOXAL REDUCTASE-RELATED"/>
    <property type="match status" value="1"/>
</dbReference>
<evidence type="ECO:0000313" key="3">
    <source>
        <dbReference type="EMBL" id="ALI34479.1"/>
    </source>
</evidence>
<evidence type="ECO:0000256" key="1">
    <source>
        <dbReference type="ARBA" id="ARBA00023002"/>
    </source>
</evidence>
<dbReference type="EC" id="1.1.1.-" evidence="3"/>
<keyword evidence="1 3" id="KW-0560">Oxidoreductase</keyword>
<dbReference type="RefSeq" id="WP_196817129.1">
    <property type="nucleotide sequence ID" value="NZ_CP012850.1"/>
</dbReference>
<dbReference type="EMBL" id="CP012850">
    <property type="protein sequence ID" value="ALI34479.1"/>
    <property type="molecule type" value="Genomic_DNA"/>
</dbReference>
<evidence type="ECO:0000259" key="2">
    <source>
        <dbReference type="Pfam" id="PF00248"/>
    </source>
</evidence>
<name>A0A654LVT2_9ARCH</name>
<dbReference type="GO" id="GO:0005829">
    <property type="term" value="C:cytosol"/>
    <property type="evidence" value="ECO:0007669"/>
    <property type="project" value="TreeGrafter"/>
</dbReference>